<feature type="domain" description="Amidohydrolase 3" evidence="3">
    <location>
        <begin position="344"/>
        <end position="423"/>
    </location>
</feature>
<dbReference type="InterPro" id="IPR032466">
    <property type="entry name" value="Metal_Hydrolase"/>
</dbReference>
<evidence type="ECO:0000256" key="2">
    <source>
        <dbReference type="ARBA" id="ARBA00022975"/>
    </source>
</evidence>
<dbReference type="SUPFAM" id="SSF51556">
    <property type="entry name" value="Metallo-dependent hydrolases"/>
    <property type="match status" value="1"/>
</dbReference>
<dbReference type="InterPro" id="IPR011059">
    <property type="entry name" value="Metal-dep_hydrolase_composite"/>
</dbReference>
<protein>
    <submittedName>
        <fullName evidence="5">Dihydroorotase</fullName>
        <ecNumber evidence="5">3.5.2.3</ecNumber>
    </submittedName>
</protein>
<dbReference type="InterPro" id="IPR050138">
    <property type="entry name" value="DHOase/Allantoinase_Hydrolase"/>
</dbReference>
<dbReference type="GO" id="GO:0006221">
    <property type="term" value="P:pyrimidine nucleotide biosynthetic process"/>
    <property type="evidence" value="ECO:0007669"/>
    <property type="project" value="UniProtKB-KW"/>
</dbReference>
<dbReference type="SUPFAM" id="SSF51338">
    <property type="entry name" value="Composite domain of metallo-dependent hydrolases"/>
    <property type="match status" value="1"/>
</dbReference>
<dbReference type="InterPro" id="IPR013108">
    <property type="entry name" value="Amidohydro_3"/>
</dbReference>
<feature type="domain" description="Dihydroorotase catalytic" evidence="4">
    <location>
        <begin position="51"/>
        <end position="236"/>
    </location>
</feature>
<dbReference type="NCBIfam" id="NF005791">
    <property type="entry name" value="PRK07627.1"/>
    <property type="match status" value="1"/>
</dbReference>
<dbReference type="PANTHER" id="PTHR43668">
    <property type="entry name" value="ALLANTOINASE"/>
    <property type="match status" value="1"/>
</dbReference>
<dbReference type="PANTHER" id="PTHR43668:SF2">
    <property type="entry name" value="ALLANTOINASE"/>
    <property type="match status" value="1"/>
</dbReference>
<dbReference type="GO" id="GO:0005737">
    <property type="term" value="C:cytoplasm"/>
    <property type="evidence" value="ECO:0007669"/>
    <property type="project" value="TreeGrafter"/>
</dbReference>
<sequence length="428" mass="46148">MRLAITNGRVIDPAQNIDKITNLYLSRGKIAGIGDQPPEGFSADKELDATGKWILPGLVDLQARLGEPGSHYAGSIASETKAAVAGGITSICCPPDTTPVNDSQAVTELLQRRARQAATAFVMPIGALTQALKGERLSSIYALKQAGCVALSQANSPIQNALTLKNALEYTASHDIVVMLRCEDRQLKNSGVAHRGAVSTRLGLPEIPPSVETAALARDLILVEETGIRAHFSQLSCARSIEMIAEAKQRGLPITCDVAIHQLHLTEMDVLGFNSLFHVSPPLRSMQDKQALLNGLKTGVIDAVVSDHTPIHKDDKLLPFGESLPGISGLETLLPLLLKLVNDYGLDLMTAIRSVTHNPATILGIKTGSLKNNQSADFCILDPKGYWTLDPEKLVSEGKNTPFKGWEFIGTIEETFFQGRPVYRNPNI</sequence>
<keyword evidence="5" id="KW-0378">Hydrolase</keyword>
<name>A0A3B0W2C9_9ZZZZ</name>
<organism evidence="5">
    <name type="scientific">hydrothermal vent metagenome</name>
    <dbReference type="NCBI Taxonomy" id="652676"/>
    <lineage>
        <taxon>unclassified sequences</taxon>
        <taxon>metagenomes</taxon>
        <taxon>ecological metagenomes</taxon>
    </lineage>
</organism>
<dbReference type="NCBIfam" id="TIGR00857">
    <property type="entry name" value="pyrC_multi"/>
    <property type="match status" value="1"/>
</dbReference>
<dbReference type="InterPro" id="IPR024403">
    <property type="entry name" value="DHOase_cat"/>
</dbReference>
<dbReference type="Pfam" id="PF12890">
    <property type="entry name" value="DHOase"/>
    <property type="match status" value="1"/>
</dbReference>
<dbReference type="GO" id="GO:0006145">
    <property type="term" value="P:purine nucleobase catabolic process"/>
    <property type="evidence" value="ECO:0007669"/>
    <property type="project" value="TreeGrafter"/>
</dbReference>
<evidence type="ECO:0000256" key="1">
    <source>
        <dbReference type="ARBA" id="ARBA00022833"/>
    </source>
</evidence>
<dbReference type="EC" id="3.5.2.3" evidence="5"/>
<keyword evidence="1" id="KW-0862">Zinc</keyword>
<evidence type="ECO:0000313" key="5">
    <source>
        <dbReference type="EMBL" id="VAW49451.1"/>
    </source>
</evidence>
<accession>A0A3B0W2C9</accession>
<dbReference type="GO" id="GO:0004151">
    <property type="term" value="F:dihydroorotase activity"/>
    <property type="evidence" value="ECO:0007669"/>
    <property type="project" value="UniProtKB-EC"/>
</dbReference>
<dbReference type="Gene3D" id="2.30.40.10">
    <property type="entry name" value="Urease, subunit C, domain 1"/>
    <property type="match status" value="1"/>
</dbReference>
<dbReference type="Pfam" id="PF07969">
    <property type="entry name" value="Amidohydro_3"/>
    <property type="match status" value="1"/>
</dbReference>
<dbReference type="Gene3D" id="3.20.20.140">
    <property type="entry name" value="Metal-dependent hydrolases"/>
    <property type="match status" value="1"/>
</dbReference>
<evidence type="ECO:0000259" key="4">
    <source>
        <dbReference type="Pfam" id="PF12890"/>
    </source>
</evidence>
<dbReference type="CDD" id="cd01317">
    <property type="entry name" value="DHOase_IIa"/>
    <property type="match status" value="1"/>
</dbReference>
<dbReference type="InterPro" id="IPR004722">
    <property type="entry name" value="DHOase"/>
</dbReference>
<proteinExistence type="predicted"/>
<gene>
    <name evidence="5" type="ORF">MNBD_GAMMA04-1387</name>
</gene>
<dbReference type="AlphaFoldDB" id="A0A3B0W2C9"/>
<dbReference type="GO" id="GO:0046872">
    <property type="term" value="F:metal ion binding"/>
    <property type="evidence" value="ECO:0007669"/>
    <property type="project" value="InterPro"/>
</dbReference>
<dbReference type="GO" id="GO:0004038">
    <property type="term" value="F:allantoinase activity"/>
    <property type="evidence" value="ECO:0007669"/>
    <property type="project" value="TreeGrafter"/>
</dbReference>
<evidence type="ECO:0000259" key="3">
    <source>
        <dbReference type="Pfam" id="PF07969"/>
    </source>
</evidence>
<keyword evidence="2" id="KW-0665">Pyrimidine biosynthesis</keyword>
<reference evidence="5" key="1">
    <citation type="submission" date="2018-06" db="EMBL/GenBank/DDBJ databases">
        <authorList>
            <person name="Zhirakovskaya E."/>
        </authorList>
    </citation>
    <scope>NUCLEOTIDE SEQUENCE</scope>
</reference>
<dbReference type="EMBL" id="UOFB01000352">
    <property type="protein sequence ID" value="VAW49451.1"/>
    <property type="molecule type" value="Genomic_DNA"/>
</dbReference>